<accession>A0A8J1UEY7</accession>
<dbReference type="InterPro" id="IPR050373">
    <property type="entry name" value="Fibrinogen_C-term_domain"/>
</dbReference>
<dbReference type="Pfam" id="PF00024">
    <property type="entry name" value="PAN_1"/>
    <property type="match status" value="1"/>
</dbReference>
<dbReference type="InterPro" id="IPR003609">
    <property type="entry name" value="Pan_app"/>
</dbReference>
<dbReference type="OrthoDB" id="6145874at2759"/>
<dbReference type="GO" id="GO:0005615">
    <property type="term" value="C:extracellular space"/>
    <property type="evidence" value="ECO:0007669"/>
    <property type="project" value="TreeGrafter"/>
</dbReference>
<dbReference type="InterPro" id="IPR036056">
    <property type="entry name" value="Fibrinogen-like_C"/>
</dbReference>
<dbReference type="PROSITE" id="PS51406">
    <property type="entry name" value="FIBRINOGEN_C_2"/>
    <property type="match status" value="1"/>
</dbReference>
<organism evidence="1 2">
    <name type="scientific">Owenia fusiformis</name>
    <name type="common">Polychaete worm</name>
    <dbReference type="NCBI Taxonomy" id="6347"/>
    <lineage>
        <taxon>Eukaryota</taxon>
        <taxon>Metazoa</taxon>
        <taxon>Spiralia</taxon>
        <taxon>Lophotrochozoa</taxon>
        <taxon>Annelida</taxon>
        <taxon>Polychaeta</taxon>
        <taxon>Sedentaria</taxon>
        <taxon>Canalipalpata</taxon>
        <taxon>Sabellida</taxon>
        <taxon>Oweniida</taxon>
        <taxon>Oweniidae</taxon>
        <taxon>Owenia</taxon>
    </lineage>
</organism>
<dbReference type="InterPro" id="IPR014716">
    <property type="entry name" value="Fibrinogen_a/b/g_C_1"/>
</dbReference>
<dbReference type="PANTHER" id="PTHR19143">
    <property type="entry name" value="FIBRINOGEN/TENASCIN/ANGIOPOEITIN"/>
    <property type="match status" value="1"/>
</dbReference>
<gene>
    <name evidence="1" type="ORF">OFUS_LOCUS7421</name>
</gene>
<reference evidence="1" key="1">
    <citation type="submission" date="2022-03" db="EMBL/GenBank/DDBJ databases">
        <authorList>
            <person name="Martin C."/>
        </authorList>
    </citation>
    <scope>NUCLEOTIDE SEQUENCE</scope>
</reference>
<evidence type="ECO:0000313" key="2">
    <source>
        <dbReference type="Proteomes" id="UP000749559"/>
    </source>
</evidence>
<dbReference type="EMBL" id="CAIIXF020000004">
    <property type="protein sequence ID" value="CAH1780775.1"/>
    <property type="molecule type" value="Genomic_DNA"/>
</dbReference>
<feature type="non-terminal residue" evidence="1">
    <location>
        <position position="166"/>
    </location>
</feature>
<dbReference type="SUPFAM" id="SSF56496">
    <property type="entry name" value="Fibrinogen C-terminal domain-like"/>
    <property type="match status" value="1"/>
</dbReference>
<dbReference type="Proteomes" id="UP000749559">
    <property type="component" value="Unassembled WGS sequence"/>
</dbReference>
<proteinExistence type="predicted"/>
<sequence>MDARLLFNLLVFSLFTCLGAAVKTKQNKYIKVANFERKGDVIKTVNESTALECARLCLSNERICKSYNMKQVAGSNVEVCEINGANSEPLVASVLTDHFYPTLVIDCSDNANFTGVKKIQPQGQDPFNVYCDEGCVYMARRFDGSLDFYKGWVEYQRGFGSPEGEH</sequence>
<dbReference type="InterPro" id="IPR002181">
    <property type="entry name" value="Fibrinogen_a/b/g_C_dom"/>
</dbReference>
<name>A0A8J1UEY7_OWEFU</name>
<protein>
    <submittedName>
        <fullName evidence="1">Uncharacterized protein</fullName>
    </submittedName>
</protein>
<dbReference type="Gene3D" id="3.50.4.10">
    <property type="entry name" value="Hepatocyte Growth Factor"/>
    <property type="match status" value="1"/>
</dbReference>
<comment type="caution">
    <text evidence="1">The sequence shown here is derived from an EMBL/GenBank/DDBJ whole genome shotgun (WGS) entry which is preliminary data.</text>
</comment>
<keyword evidence="2" id="KW-1185">Reference proteome</keyword>
<evidence type="ECO:0000313" key="1">
    <source>
        <dbReference type="EMBL" id="CAH1780775.1"/>
    </source>
</evidence>
<dbReference type="PROSITE" id="PS50948">
    <property type="entry name" value="PAN"/>
    <property type="match status" value="1"/>
</dbReference>
<dbReference type="AlphaFoldDB" id="A0A8J1UEY7"/>
<dbReference type="Pfam" id="PF00147">
    <property type="entry name" value="Fibrinogen_C"/>
    <property type="match status" value="1"/>
</dbReference>
<dbReference type="Gene3D" id="3.90.215.10">
    <property type="entry name" value="Gamma Fibrinogen, chain A, domain 1"/>
    <property type="match status" value="1"/>
</dbReference>